<name>A0A6N2NLQ0_SALVM</name>
<dbReference type="AlphaFoldDB" id="A0A6N2NLQ0"/>
<sequence length="186" mass="21378">MCTCFLRYYDTEKSIMHPLYSNLFILLLGRFLMSFSCSVCERKFCKDQRKLPKMISSMLVSTCHGHFQSSWLKSHSCQCCSNCRLNTLAYPSLVLITHRMIIADHQVLNPEMFLFQSDSSISSSMWENQCRCIRQFKQPEPGVITIANAVFGADPPLSLMFSPSLPVDKKIVTIFRNNSGRTTIRR</sequence>
<gene>
    <name evidence="2" type="ORF">SVIM_LOCUS508693</name>
</gene>
<proteinExistence type="predicted"/>
<keyword evidence="1" id="KW-1133">Transmembrane helix</keyword>
<feature type="transmembrane region" description="Helical" evidence="1">
    <location>
        <begin position="20"/>
        <end position="40"/>
    </location>
</feature>
<keyword evidence="1" id="KW-0472">Membrane</keyword>
<protein>
    <submittedName>
        <fullName evidence="2">Uncharacterized protein</fullName>
    </submittedName>
</protein>
<accession>A0A6N2NLQ0</accession>
<evidence type="ECO:0000256" key="1">
    <source>
        <dbReference type="SAM" id="Phobius"/>
    </source>
</evidence>
<dbReference type="EMBL" id="CAADRP010002318">
    <property type="protein sequence ID" value="VFU65949.1"/>
    <property type="molecule type" value="Genomic_DNA"/>
</dbReference>
<keyword evidence="1" id="KW-0812">Transmembrane</keyword>
<organism evidence="2">
    <name type="scientific">Salix viminalis</name>
    <name type="common">Common osier</name>
    <name type="synonym">Basket willow</name>
    <dbReference type="NCBI Taxonomy" id="40686"/>
    <lineage>
        <taxon>Eukaryota</taxon>
        <taxon>Viridiplantae</taxon>
        <taxon>Streptophyta</taxon>
        <taxon>Embryophyta</taxon>
        <taxon>Tracheophyta</taxon>
        <taxon>Spermatophyta</taxon>
        <taxon>Magnoliopsida</taxon>
        <taxon>eudicotyledons</taxon>
        <taxon>Gunneridae</taxon>
        <taxon>Pentapetalae</taxon>
        <taxon>rosids</taxon>
        <taxon>fabids</taxon>
        <taxon>Malpighiales</taxon>
        <taxon>Salicaceae</taxon>
        <taxon>Saliceae</taxon>
        <taxon>Salix</taxon>
    </lineage>
</organism>
<evidence type="ECO:0000313" key="2">
    <source>
        <dbReference type="EMBL" id="VFU65949.1"/>
    </source>
</evidence>
<reference evidence="2" key="1">
    <citation type="submission" date="2019-03" db="EMBL/GenBank/DDBJ databases">
        <authorList>
            <person name="Mank J."/>
            <person name="Almeida P."/>
        </authorList>
    </citation>
    <scope>NUCLEOTIDE SEQUENCE</scope>
    <source>
        <strain evidence="2">78183</strain>
    </source>
</reference>